<proteinExistence type="predicted"/>
<dbReference type="EMBL" id="CP136921">
    <property type="protein sequence ID" value="WOO33520.1"/>
    <property type="molecule type" value="Genomic_DNA"/>
</dbReference>
<gene>
    <name evidence="1" type="ORF">P4826_05420</name>
</gene>
<organism evidence="1 2">
    <name type="scientific">Diaphorobacter limosus</name>
    <dbReference type="NCBI Taxonomy" id="3036128"/>
    <lineage>
        <taxon>Bacteria</taxon>
        <taxon>Pseudomonadati</taxon>
        <taxon>Pseudomonadota</taxon>
        <taxon>Betaproteobacteria</taxon>
        <taxon>Burkholderiales</taxon>
        <taxon>Comamonadaceae</taxon>
        <taxon>Diaphorobacter</taxon>
    </lineage>
</organism>
<protein>
    <submittedName>
        <fullName evidence="1">Uncharacterized protein</fullName>
    </submittedName>
</protein>
<sequence>MRMIWGFIGLLIALAIVAMLVKKQIGATRIAVPPAVQGQGAPIDGAAPTARTQGQQVQQQIRQQLDTLMQQPRALPDDTQ</sequence>
<accession>A0ABZ0J5I6</accession>
<dbReference type="RefSeq" id="WP_317702886.1">
    <property type="nucleotide sequence ID" value="NZ_CP136921.1"/>
</dbReference>
<name>A0ABZ0J5I6_9BURK</name>
<reference evidence="1 2" key="1">
    <citation type="submission" date="2023-03" db="EMBL/GenBank/DDBJ databases">
        <title>Diaphorobacter basophil sp. nov., isolated from a sewage-treatment plant.</title>
        <authorList>
            <person name="Yang K."/>
        </authorList>
    </citation>
    <scope>NUCLEOTIDE SEQUENCE [LARGE SCALE GENOMIC DNA]</scope>
    <source>
        <strain evidence="1 2">Y-1</strain>
    </source>
</reference>
<keyword evidence="2" id="KW-1185">Reference proteome</keyword>
<evidence type="ECO:0000313" key="2">
    <source>
        <dbReference type="Proteomes" id="UP001303211"/>
    </source>
</evidence>
<evidence type="ECO:0000313" key="1">
    <source>
        <dbReference type="EMBL" id="WOO33520.1"/>
    </source>
</evidence>
<dbReference type="Proteomes" id="UP001303211">
    <property type="component" value="Chromosome"/>
</dbReference>